<dbReference type="InterPro" id="IPR049244">
    <property type="entry name" value="DUF6879"/>
</dbReference>
<comment type="caution">
    <text evidence="2">The sequence shown here is derived from an EMBL/GenBank/DDBJ whole genome shotgun (WGS) entry which is preliminary data.</text>
</comment>
<reference evidence="2" key="1">
    <citation type="submission" date="2021-03" db="EMBL/GenBank/DDBJ databases">
        <authorList>
            <person name="Kanchanasin P."/>
            <person name="Saeng-In P."/>
            <person name="Phongsopitanun W."/>
            <person name="Yuki M."/>
            <person name="Kudo T."/>
            <person name="Ohkuma M."/>
            <person name="Tanasupawat S."/>
        </authorList>
    </citation>
    <scope>NUCLEOTIDE SEQUENCE</scope>
    <source>
        <strain evidence="2">GKU 128</strain>
    </source>
</reference>
<sequence>MESISIQRRRELLDATRDLMKLELRDNYGMDGDDLKAWLAGDLDTVEASYAEWAESMASMTAHGQTFRRVRVVSEPLSDYQQMAVRFSGLAVDEGEQLRWLPRRLVSAVPLPGNDAFVMDGTAAMFNVLNGNDDKSQPQYSRDPEVVKFCINAFEAAWELAVPHYEYQRAR</sequence>
<dbReference type="EMBL" id="JAGEOJ010000018">
    <property type="protein sequence ID" value="MBO2452959.1"/>
    <property type="molecule type" value="Genomic_DNA"/>
</dbReference>
<evidence type="ECO:0000313" key="2">
    <source>
        <dbReference type="EMBL" id="MBO2452959.1"/>
    </source>
</evidence>
<dbReference type="Proteomes" id="UP000669179">
    <property type="component" value="Unassembled WGS sequence"/>
</dbReference>
<feature type="domain" description="DUF6879" evidence="1">
    <location>
        <begin position="14"/>
        <end position="168"/>
    </location>
</feature>
<dbReference type="Pfam" id="PF21806">
    <property type="entry name" value="DUF6879"/>
    <property type="match status" value="1"/>
</dbReference>
<gene>
    <name evidence="2" type="ORF">J4573_38115</name>
</gene>
<evidence type="ECO:0000259" key="1">
    <source>
        <dbReference type="Pfam" id="PF21806"/>
    </source>
</evidence>
<name>A0A939PPR7_9ACTN</name>
<proteinExistence type="predicted"/>
<keyword evidence="3" id="KW-1185">Reference proteome</keyword>
<protein>
    <recommendedName>
        <fullName evidence="1">DUF6879 domain-containing protein</fullName>
    </recommendedName>
</protein>
<dbReference type="RefSeq" id="WP_208260981.1">
    <property type="nucleotide sequence ID" value="NZ_JAGEOJ010000018.1"/>
</dbReference>
<dbReference type="AlphaFoldDB" id="A0A939PPR7"/>
<organism evidence="2 3">
    <name type="scientific">Actinomadura barringtoniae</name>
    <dbReference type="NCBI Taxonomy" id="1427535"/>
    <lineage>
        <taxon>Bacteria</taxon>
        <taxon>Bacillati</taxon>
        <taxon>Actinomycetota</taxon>
        <taxon>Actinomycetes</taxon>
        <taxon>Streptosporangiales</taxon>
        <taxon>Thermomonosporaceae</taxon>
        <taxon>Actinomadura</taxon>
    </lineage>
</organism>
<accession>A0A939PPR7</accession>
<evidence type="ECO:0000313" key="3">
    <source>
        <dbReference type="Proteomes" id="UP000669179"/>
    </source>
</evidence>